<keyword evidence="4" id="KW-1185">Reference proteome</keyword>
<gene>
    <name evidence="3" type="ORF">P2G67_04000</name>
</gene>
<dbReference type="Proteomes" id="UP001215503">
    <property type="component" value="Unassembled WGS sequence"/>
</dbReference>
<accession>A0ABT5YJV5</accession>
<dbReference type="EMBL" id="JARHUD010000002">
    <property type="protein sequence ID" value="MDF2095133.1"/>
    <property type="molecule type" value="Genomic_DNA"/>
</dbReference>
<keyword evidence="2" id="KW-0812">Transmembrane</keyword>
<feature type="compositionally biased region" description="Basic and acidic residues" evidence="1">
    <location>
        <begin position="67"/>
        <end position="82"/>
    </location>
</feature>
<name>A0ABT5YJV5_9PROT</name>
<proteinExistence type="predicted"/>
<evidence type="ECO:0000313" key="3">
    <source>
        <dbReference type="EMBL" id="MDF2095133.1"/>
    </source>
</evidence>
<feature type="region of interest" description="Disordered" evidence="1">
    <location>
        <begin position="67"/>
        <end position="111"/>
    </location>
</feature>
<keyword evidence="2" id="KW-0472">Membrane</keyword>
<protein>
    <submittedName>
        <fullName evidence="3">Uncharacterized protein</fullName>
    </submittedName>
</protein>
<evidence type="ECO:0000256" key="2">
    <source>
        <dbReference type="SAM" id="Phobius"/>
    </source>
</evidence>
<feature type="compositionally biased region" description="Low complexity" evidence="1">
    <location>
        <begin position="84"/>
        <end position="95"/>
    </location>
</feature>
<evidence type="ECO:0000313" key="4">
    <source>
        <dbReference type="Proteomes" id="UP001215503"/>
    </source>
</evidence>
<keyword evidence="2" id="KW-1133">Transmembrane helix</keyword>
<feature type="compositionally biased region" description="Basic and acidic residues" evidence="1">
    <location>
        <begin position="99"/>
        <end position="111"/>
    </location>
</feature>
<dbReference type="RefSeq" id="WP_275820267.1">
    <property type="nucleotide sequence ID" value="NZ_JARHUD010000002.1"/>
</dbReference>
<sequence length="111" mass="11781">MRTFLIIAFLGAFLLGALFIGVKAWSGLAGVDMPWQGWLALIGGSVLTLALGIGLMALMFYSARHGHDDTHHEQGVHREPDPHQPGAPDAPGAPEDAADDRGSSESRGSHR</sequence>
<organism evidence="3 4">
    <name type="scientific">Aquibaculum arenosum</name>
    <dbReference type="NCBI Taxonomy" id="3032591"/>
    <lineage>
        <taxon>Bacteria</taxon>
        <taxon>Pseudomonadati</taxon>
        <taxon>Pseudomonadota</taxon>
        <taxon>Alphaproteobacteria</taxon>
        <taxon>Rhodospirillales</taxon>
        <taxon>Rhodovibrionaceae</taxon>
        <taxon>Aquibaculum</taxon>
    </lineage>
</organism>
<feature type="transmembrane region" description="Helical" evidence="2">
    <location>
        <begin position="35"/>
        <end position="61"/>
    </location>
</feature>
<evidence type="ECO:0000256" key="1">
    <source>
        <dbReference type="SAM" id="MobiDB-lite"/>
    </source>
</evidence>
<reference evidence="3 4" key="1">
    <citation type="submission" date="2023-03" db="EMBL/GenBank/DDBJ databases">
        <title>Fodinicurvata sp. CAU 1616 isolated from sea sendiment.</title>
        <authorList>
            <person name="Kim W."/>
        </authorList>
    </citation>
    <scope>NUCLEOTIDE SEQUENCE [LARGE SCALE GENOMIC DNA]</scope>
    <source>
        <strain evidence="3 4">CAU 1616</strain>
    </source>
</reference>
<comment type="caution">
    <text evidence="3">The sequence shown here is derived from an EMBL/GenBank/DDBJ whole genome shotgun (WGS) entry which is preliminary data.</text>
</comment>